<sequence>MSNATLVTIDRVIKAMAGHDVEVSDDPSGRAGHANVNGYNLLFVLLDSVLIVRADSVTDTPADTPDATLYLAANQVNSSYLDARALVVNRTENLVVRTEAEVQVGAGLADDQLSNSLKAAVDGVLATQDAMRALVGEIQKQAEAAGVAPADGETDSPAEPDPTDSAD</sequence>
<dbReference type="Proteomes" id="UP000523682">
    <property type="component" value="Unassembled WGS sequence"/>
</dbReference>
<organism evidence="2 3">
    <name type="scientific">Corynebacterium haemomassiliense</name>
    <dbReference type="NCBI Taxonomy" id="2754726"/>
    <lineage>
        <taxon>Bacteria</taxon>
        <taxon>Bacillati</taxon>
        <taxon>Actinomycetota</taxon>
        <taxon>Actinomycetes</taxon>
        <taxon>Mycobacteriales</taxon>
        <taxon>Corynebacteriaceae</taxon>
        <taxon>Corynebacterium</taxon>
    </lineage>
</organism>
<comment type="caution">
    <text evidence="2">The sequence shown here is derived from an EMBL/GenBank/DDBJ whole genome shotgun (WGS) entry which is preliminary data.</text>
</comment>
<evidence type="ECO:0000256" key="1">
    <source>
        <dbReference type="SAM" id="MobiDB-lite"/>
    </source>
</evidence>
<feature type="region of interest" description="Disordered" evidence="1">
    <location>
        <begin position="142"/>
        <end position="167"/>
    </location>
</feature>
<evidence type="ECO:0008006" key="4">
    <source>
        <dbReference type="Google" id="ProtNLM"/>
    </source>
</evidence>
<gene>
    <name evidence="2" type="ORF">H0193_03090</name>
</gene>
<dbReference type="Pfam" id="PF10722">
    <property type="entry name" value="YbjN"/>
    <property type="match status" value="1"/>
</dbReference>
<dbReference type="RefSeq" id="WP_181888506.1">
    <property type="nucleotide sequence ID" value="NZ_CP170998.1"/>
</dbReference>
<evidence type="ECO:0000313" key="2">
    <source>
        <dbReference type="EMBL" id="MBA5243810.1"/>
    </source>
</evidence>
<protein>
    <recommendedName>
        <fullName evidence="4">YbjN domain-containing protein</fullName>
    </recommendedName>
</protein>
<feature type="compositionally biased region" description="Acidic residues" evidence="1">
    <location>
        <begin position="152"/>
        <end position="167"/>
    </location>
</feature>
<accession>A0A7W2E9W1</accession>
<proteinExistence type="predicted"/>
<evidence type="ECO:0000313" key="3">
    <source>
        <dbReference type="Proteomes" id="UP000523682"/>
    </source>
</evidence>
<dbReference type="EMBL" id="JACDTZ010000001">
    <property type="protein sequence ID" value="MBA5243810.1"/>
    <property type="molecule type" value="Genomic_DNA"/>
</dbReference>
<dbReference type="AlphaFoldDB" id="A0A7W2E9W1"/>
<reference evidence="2 3" key="1">
    <citation type="submission" date="2020-07" db="EMBL/GenBank/DDBJ databases">
        <title>Draft genome and description of Corynebacterium haemomassiliense strain Marseile-Q3615 sp. nov.</title>
        <authorList>
            <person name="Boxberger M."/>
            <person name="La Scola B."/>
        </authorList>
    </citation>
    <scope>NUCLEOTIDE SEQUENCE [LARGE SCALE GENOMIC DNA]</scope>
    <source>
        <strain evidence="2 3">Marseille-Q3615</strain>
    </source>
</reference>
<dbReference type="InterPro" id="IPR019660">
    <property type="entry name" value="Put_sensory_transdc_reg_YbjN"/>
</dbReference>
<name>A0A7W2E9W1_9CORY</name>
<keyword evidence="3" id="KW-1185">Reference proteome</keyword>